<dbReference type="InterPro" id="IPR002035">
    <property type="entry name" value="VWF_A"/>
</dbReference>
<organism evidence="2 3">
    <name type="scientific">Alicyclobacillus cycloheptanicus</name>
    <dbReference type="NCBI Taxonomy" id="1457"/>
    <lineage>
        <taxon>Bacteria</taxon>
        <taxon>Bacillati</taxon>
        <taxon>Bacillota</taxon>
        <taxon>Bacilli</taxon>
        <taxon>Bacillales</taxon>
        <taxon>Alicyclobacillaceae</taxon>
        <taxon>Alicyclobacillus</taxon>
    </lineage>
</organism>
<dbReference type="RefSeq" id="WP_274457402.1">
    <property type="nucleotide sequence ID" value="NZ_CP067097.1"/>
</dbReference>
<dbReference type="Pfam" id="PF13519">
    <property type="entry name" value="VWA_2"/>
    <property type="match status" value="1"/>
</dbReference>
<accession>A0ABT9XIW5</accession>
<evidence type="ECO:0000313" key="3">
    <source>
        <dbReference type="Proteomes" id="UP001232973"/>
    </source>
</evidence>
<dbReference type="SUPFAM" id="SSF53300">
    <property type="entry name" value="vWA-like"/>
    <property type="match status" value="2"/>
</dbReference>
<dbReference type="PROSITE" id="PS50234">
    <property type="entry name" value="VWFA"/>
    <property type="match status" value="1"/>
</dbReference>
<dbReference type="Proteomes" id="UP001232973">
    <property type="component" value="Unassembled WGS sequence"/>
</dbReference>
<keyword evidence="3" id="KW-1185">Reference proteome</keyword>
<evidence type="ECO:0000259" key="1">
    <source>
        <dbReference type="PROSITE" id="PS50234"/>
    </source>
</evidence>
<feature type="domain" description="VWFA" evidence="1">
    <location>
        <begin position="1"/>
        <end position="101"/>
    </location>
</feature>
<comment type="caution">
    <text evidence="2">The sequence shown here is derived from an EMBL/GenBank/DDBJ whole genome shotgun (WGS) entry which is preliminary data.</text>
</comment>
<dbReference type="InterPro" id="IPR036465">
    <property type="entry name" value="vWFA_dom_sf"/>
</dbReference>
<evidence type="ECO:0000313" key="2">
    <source>
        <dbReference type="EMBL" id="MDQ0190142.1"/>
    </source>
</evidence>
<dbReference type="CDD" id="cd00198">
    <property type="entry name" value="vWFA"/>
    <property type="match status" value="1"/>
</dbReference>
<name>A0ABT9XIW5_9BACL</name>
<proteinExistence type="predicted"/>
<dbReference type="EMBL" id="JAUSTP010000015">
    <property type="protein sequence ID" value="MDQ0190142.1"/>
    <property type="molecule type" value="Genomic_DNA"/>
</dbReference>
<protein>
    <submittedName>
        <fullName evidence="2">Ca-activated chloride channel family protein</fullName>
    </submittedName>
</protein>
<reference evidence="2 3" key="1">
    <citation type="submission" date="2023-07" db="EMBL/GenBank/DDBJ databases">
        <title>Genomic Encyclopedia of Type Strains, Phase IV (KMG-IV): sequencing the most valuable type-strain genomes for metagenomic binning, comparative biology and taxonomic classification.</title>
        <authorList>
            <person name="Goeker M."/>
        </authorList>
    </citation>
    <scope>NUCLEOTIDE SEQUENCE [LARGE SCALE GENOMIC DNA]</scope>
    <source>
        <strain evidence="2 3">DSM 4006</strain>
    </source>
</reference>
<dbReference type="Gene3D" id="3.40.50.410">
    <property type="entry name" value="von Willebrand factor, type A domain"/>
    <property type="match status" value="1"/>
</dbReference>
<sequence length="245" mass="26478">MPDKIASIRQILVITDGFSNVGEDPVAAAGRARKRNIAVNVIGVVDSGEMGIRGQEEAMSIADAGGGMCRIVRPVELSATAQMLTHQTMQLTLQQVVNEQLQEVMGKQTEDLPPAERTKVMQVVDRLEEEIRLELVVCIDTSASMKEKMGMVREAVRDLALSLQARQGDSAVAVIAFPGEGEAPTRVIQTFQPAVDMVRLEQVFAARGGTPTGPAIEAAIELFAQTSYNMPFDDGPADWAREASR</sequence>
<gene>
    <name evidence="2" type="ORF">J2S03_002005</name>
</gene>